<dbReference type="SUPFAM" id="SSF55874">
    <property type="entry name" value="ATPase domain of HSP90 chaperone/DNA topoisomerase II/histidine kinase"/>
    <property type="match status" value="1"/>
</dbReference>
<name>A0A410JX07_9BACT</name>
<keyword evidence="10" id="KW-1133">Transmembrane helix</keyword>
<dbReference type="SUPFAM" id="SSF158472">
    <property type="entry name" value="HAMP domain-like"/>
    <property type="match status" value="1"/>
</dbReference>
<feature type="domain" description="Histidine kinase" evidence="11">
    <location>
        <begin position="227"/>
        <end position="431"/>
    </location>
</feature>
<evidence type="ECO:0000259" key="12">
    <source>
        <dbReference type="PROSITE" id="PS50885"/>
    </source>
</evidence>
<dbReference type="SMART" id="SM00388">
    <property type="entry name" value="HisKA"/>
    <property type="match status" value="1"/>
</dbReference>
<keyword evidence="5" id="KW-0597">Phosphoprotein</keyword>
<dbReference type="Proteomes" id="UP000287502">
    <property type="component" value="Chromosome"/>
</dbReference>
<keyword evidence="7" id="KW-0547">Nucleotide-binding</keyword>
<dbReference type="CDD" id="cd00082">
    <property type="entry name" value="HisKA"/>
    <property type="match status" value="1"/>
</dbReference>
<dbReference type="PANTHER" id="PTHR44936:SF10">
    <property type="entry name" value="SENSOR PROTEIN RSTB"/>
    <property type="match status" value="1"/>
</dbReference>
<dbReference type="Gene3D" id="1.10.287.130">
    <property type="match status" value="1"/>
</dbReference>
<dbReference type="OrthoDB" id="9815202at2"/>
<dbReference type="RefSeq" id="WP_128466024.1">
    <property type="nucleotide sequence ID" value="NZ_CP035108.1"/>
</dbReference>
<evidence type="ECO:0000256" key="10">
    <source>
        <dbReference type="SAM" id="Phobius"/>
    </source>
</evidence>
<comment type="subcellular location">
    <subcellularLocation>
        <location evidence="2">Cell membrane</location>
        <topology evidence="2">Multi-pass membrane protein</topology>
    </subcellularLocation>
</comment>
<dbReference type="Gene3D" id="3.30.565.10">
    <property type="entry name" value="Histidine kinase-like ATPase, C-terminal domain"/>
    <property type="match status" value="1"/>
</dbReference>
<evidence type="ECO:0000256" key="9">
    <source>
        <dbReference type="ARBA" id="ARBA00022840"/>
    </source>
</evidence>
<dbReference type="PROSITE" id="PS50109">
    <property type="entry name" value="HIS_KIN"/>
    <property type="match status" value="1"/>
</dbReference>
<dbReference type="Pfam" id="PF02518">
    <property type="entry name" value="HATPase_c"/>
    <property type="match status" value="1"/>
</dbReference>
<feature type="transmembrane region" description="Helical" evidence="10">
    <location>
        <begin position="12"/>
        <end position="36"/>
    </location>
</feature>
<evidence type="ECO:0000256" key="3">
    <source>
        <dbReference type="ARBA" id="ARBA00012438"/>
    </source>
</evidence>
<dbReference type="Pfam" id="PF00512">
    <property type="entry name" value="HisKA"/>
    <property type="match status" value="1"/>
</dbReference>
<reference evidence="13 14" key="1">
    <citation type="submission" date="2019-01" db="EMBL/GenBank/DDBJ databases">
        <title>Geovibrio thiophilus DSM 11263, complete genome.</title>
        <authorList>
            <person name="Spring S."/>
            <person name="Bunk B."/>
            <person name="Sproer C."/>
        </authorList>
    </citation>
    <scope>NUCLEOTIDE SEQUENCE [LARGE SCALE GENOMIC DNA]</scope>
    <source>
        <strain evidence="13 14">DSM 11263</strain>
    </source>
</reference>
<gene>
    <name evidence="13" type="ORF">EP073_04745</name>
</gene>
<feature type="domain" description="HAMP" evidence="12">
    <location>
        <begin position="167"/>
        <end position="219"/>
    </location>
</feature>
<evidence type="ECO:0000256" key="4">
    <source>
        <dbReference type="ARBA" id="ARBA00022475"/>
    </source>
</evidence>
<dbReference type="SUPFAM" id="SSF47384">
    <property type="entry name" value="Homodimeric domain of signal transducing histidine kinase"/>
    <property type="match status" value="1"/>
</dbReference>
<dbReference type="InterPro" id="IPR003594">
    <property type="entry name" value="HATPase_dom"/>
</dbReference>
<dbReference type="InterPro" id="IPR004358">
    <property type="entry name" value="Sig_transdc_His_kin-like_C"/>
</dbReference>
<dbReference type="InterPro" id="IPR003660">
    <property type="entry name" value="HAMP_dom"/>
</dbReference>
<evidence type="ECO:0000259" key="11">
    <source>
        <dbReference type="PROSITE" id="PS50109"/>
    </source>
</evidence>
<keyword evidence="4" id="KW-1003">Cell membrane</keyword>
<accession>A0A410JX07</accession>
<dbReference type="AlphaFoldDB" id="A0A410JX07"/>
<evidence type="ECO:0000313" key="14">
    <source>
        <dbReference type="Proteomes" id="UP000287502"/>
    </source>
</evidence>
<protein>
    <recommendedName>
        <fullName evidence="3">histidine kinase</fullName>
        <ecNumber evidence="3">2.7.13.3</ecNumber>
    </recommendedName>
</protein>
<dbReference type="PRINTS" id="PR00344">
    <property type="entry name" value="BCTRLSENSOR"/>
</dbReference>
<keyword evidence="10" id="KW-0812">Transmembrane</keyword>
<evidence type="ECO:0000313" key="13">
    <source>
        <dbReference type="EMBL" id="QAR32737.1"/>
    </source>
</evidence>
<dbReference type="InterPro" id="IPR036890">
    <property type="entry name" value="HATPase_C_sf"/>
</dbReference>
<organism evidence="13 14">
    <name type="scientific">Geovibrio thiophilus</name>
    <dbReference type="NCBI Taxonomy" id="139438"/>
    <lineage>
        <taxon>Bacteria</taxon>
        <taxon>Pseudomonadati</taxon>
        <taxon>Deferribacterota</taxon>
        <taxon>Deferribacteres</taxon>
        <taxon>Deferribacterales</taxon>
        <taxon>Geovibrionaceae</taxon>
        <taxon>Geovibrio</taxon>
    </lineage>
</organism>
<dbReference type="InterPro" id="IPR050980">
    <property type="entry name" value="2C_sensor_his_kinase"/>
</dbReference>
<dbReference type="PROSITE" id="PS50885">
    <property type="entry name" value="HAMP"/>
    <property type="match status" value="1"/>
</dbReference>
<keyword evidence="8 13" id="KW-0418">Kinase</keyword>
<keyword evidence="9" id="KW-0067">ATP-binding</keyword>
<keyword evidence="10" id="KW-0472">Membrane</keyword>
<keyword evidence="14" id="KW-1185">Reference proteome</keyword>
<dbReference type="InterPro" id="IPR005467">
    <property type="entry name" value="His_kinase_dom"/>
</dbReference>
<feature type="transmembrane region" description="Helical" evidence="10">
    <location>
        <begin position="146"/>
        <end position="166"/>
    </location>
</feature>
<dbReference type="CDD" id="cd06225">
    <property type="entry name" value="HAMP"/>
    <property type="match status" value="1"/>
</dbReference>
<dbReference type="GO" id="GO:0000155">
    <property type="term" value="F:phosphorelay sensor kinase activity"/>
    <property type="evidence" value="ECO:0007669"/>
    <property type="project" value="InterPro"/>
</dbReference>
<dbReference type="InterPro" id="IPR036097">
    <property type="entry name" value="HisK_dim/P_sf"/>
</dbReference>
<sequence length="431" mass="48873">MIKKLLSSVFTKLLFIVVCSAVLLNIILFGIFTHYVENSETSLNRHRVIYIQFLRDEIGYPPDVRKAEALSERTGITVIYSSPEESWATGRTEGRFPEDKLHYRTIDENLTLGTLHGYQTAEITEGDSSIKFKFWPLTGEMERLSMYGWFMIGAVSLLMGAVYMLIRQILKPINYLSAAIAEVKKENYDYKINRCGSDELAHLCNMFDSLTSEISRSIKYKNKLLTGISHELRTPLTSLRIAAEMVKDEFLRKDMTDDIKQMDTLINYLMEGARIKHGALKKKHTDINKLTGEICAPYEEKTGRVVFVPHPYPIELNIDAKAIEHAVRNLIDNALKYSEESSEPVTVESGIVNGFTFIKVTDKGIGIPADELKFITEPFYRTDISRSKKTGGYGIGLDICKQIAEAHGGKLEIKSVLHKETEACLYFPVEQ</sequence>
<evidence type="ECO:0000256" key="6">
    <source>
        <dbReference type="ARBA" id="ARBA00022679"/>
    </source>
</evidence>
<dbReference type="SMART" id="SM00387">
    <property type="entry name" value="HATPase_c"/>
    <property type="match status" value="1"/>
</dbReference>
<dbReference type="GO" id="GO:0005886">
    <property type="term" value="C:plasma membrane"/>
    <property type="evidence" value="ECO:0007669"/>
    <property type="project" value="UniProtKB-SubCell"/>
</dbReference>
<evidence type="ECO:0000256" key="2">
    <source>
        <dbReference type="ARBA" id="ARBA00004651"/>
    </source>
</evidence>
<evidence type="ECO:0000256" key="7">
    <source>
        <dbReference type="ARBA" id="ARBA00022741"/>
    </source>
</evidence>
<dbReference type="KEGG" id="gtl:EP073_04745"/>
<dbReference type="InterPro" id="IPR003661">
    <property type="entry name" value="HisK_dim/P_dom"/>
</dbReference>
<proteinExistence type="predicted"/>
<comment type="catalytic activity">
    <reaction evidence="1">
        <text>ATP + protein L-histidine = ADP + protein N-phospho-L-histidine.</text>
        <dbReference type="EC" id="2.7.13.3"/>
    </reaction>
</comment>
<keyword evidence="6" id="KW-0808">Transferase</keyword>
<evidence type="ECO:0000256" key="5">
    <source>
        <dbReference type="ARBA" id="ARBA00022553"/>
    </source>
</evidence>
<dbReference type="EC" id="2.7.13.3" evidence="3"/>
<dbReference type="CDD" id="cd00075">
    <property type="entry name" value="HATPase"/>
    <property type="match status" value="1"/>
</dbReference>
<dbReference type="PANTHER" id="PTHR44936">
    <property type="entry name" value="SENSOR PROTEIN CREC"/>
    <property type="match status" value="1"/>
</dbReference>
<evidence type="ECO:0000256" key="1">
    <source>
        <dbReference type="ARBA" id="ARBA00000085"/>
    </source>
</evidence>
<dbReference type="GO" id="GO:0005524">
    <property type="term" value="F:ATP binding"/>
    <property type="evidence" value="ECO:0007669"/>
    <property type="project" value="UniProtKB-KW"/>
</dbReference>
<evidence type="ECO:0000256" key="8">
    <source>
        <dbReference type="ARBA" id="ARBA00022777"/>
    </source>
</evidence>
<dbReference type="EMBL" id="CP035108">
    <property type="protein sequence ID" value="QAR32737.1"/>
    <property type="molecule type" value="Genomic_DNA"/>
</dbReference>